<dbReference type="Proteomes" id="UP001235712">
    <property type="component" value="Unassembled WGS sequence"/>
</dbReference>
<dbReference type="PANTHER" id="PTHR44196:SF2">
    <property type="entry name" value="SHORT-CHAIN DEHYDROGENASE-RELATED"/>
    <property type="match status" value="1"/>
</dbReference>
<dbReference type="EMBL" id="JAUSQZ010000001">
    <property type="protein sequence ID" value="MDP9824482.1"/>
    <property type="molecule type" value="Genomic_DNA"/>
</dbReference>
<evidence type="ECO:0000256" key="1">
    <source>
        <dbReference type="ARBA" id="ARBA00006484"/>
    </source>
</evidence>
<dbReference type="CDD" id="cd05233">
    <property type="entry name" value="SDR_c"/>
    <property type="match status" value="1"/>
</dbReference>
<evidence type="ECO:0000313" key="5">
    <source>
        <dbReference type="EMBL" id="MDP9824482.1"/>
    </source>
</evidence>
<evidence type="ECO:0000256" key="2">
    <source>
        <dbReference type="ARBA" id="ARBA00023002"/>
    </source>
</evidence>
<organism evidence="5 6">
    <name type="scientific">Kineosporia succinea</name>
    <dbReference type="NCBI Taxonomy" id="84632"/>
    <lineage>
        <taxon>Bacteria</taxon>
        <taxon>Bacillati</taxon>
        <taxon>Actinomycetota</taxon>
        <taxon>Actinomycetes</taxon>
        <taxon>Kineosporiales</taxon>
        <taxon>Kineosporiaceae</taxon>
        <taxon>Kineosporia</taxon>
    </lineage>
</organism>
<comment type="similarity">
    <text evidence="1 3">Belongs to the short-chain dehydrogenases/reductases (SDR) family.</text>
</comment>
<dbReference type="PRINTS" id="PR00081">
    <property type="entry name" value="GDHRDH"/>
</dbReference>
<evidence type="ECO:0000256" key="3">
    <source>
        <dbReference type="RuleBase" id="RU000363"/>
    </source>
</evidence>
<dbReference type="InterPro" id="IPR036291">
    <property type="entry name" value="NAD(P)-bd_dom_sf"/>
</dbReference>
<gene>
    <name evidence="5" type="ORF">J2S57_000231</name>
</gene>
<dbReference type="RefSeq" id="WP_307237125.1">
    <property type="nucleotide sequence ID" value="NZ_JAUSQZ010000001.1"/>
</dbReference>
<keyword evidence="6" id="KW-1185">Reference proteome</keyword>
<reference evidence="5 6" key="1">
    <citation type="submission" date="2023-07" db="EMBL/GenBank/DDBJ databases">
        <title>Sequencing the genomes of 1000 actinobacteria strains.</title>
        <authorList>
            <person name="Klenk H.-P."/>
        </authorList>
    </citation>
    <scope>NUCLEOTIDE SEQUENCE [LARGE SCALE GENOMIC DNA]</scope>
    <source>
        <strain evidence="5 6">DSM 44388</strain>
    </source>
</reference>
<dbReference type="PIRSF" id="PIRSF000126">
    <property type="entry name" value="11-beta-HSD1"/>
    <property type="match status" value="1"/>
</dbReference>
<dbReference type="PANTHER" id="PTHR44196">
    <property type="entry name" value="DEHYDROGENASE/REDUCTASE SDR FAMILY MEMBER 7B"/>
    <property type="match status" value="1"/>
</dbReference>
<evidence type="ECO:0000313" key="6">
    <source>
        <dbReference type="Proteomes" id="UP001235712"/>
    </source>
</evidence>
<dbReference type="Gene3D" id="3.40.50.720">
    <property type="entry name" value="NAD(P)-binding Rossmann-like Domain"/>
    <property type="match status" value="1"/>
</dbReference>
<dbReference type="InterPro" id="IPR057326">
    <property type="entry name" value="KR_dom"/>
</dbReference>
<dbReference type="Pfam" id="PF00106">
    <property type="entry name" value="adh_short"/>
    <property type="match status" value="1"/>
</dbReference>
<dbReference type="InterPro" id="IPR002347">
    <property type="entry name" value="SDR_fam"/>
</dbReference>
<sequence length="249" mass="27298">MPTALITGPTSGLGAAFARRLARDSYHLVLVARDAERLERLREELHDVEVIVADLADPEQRQRVIDRLLEEDRPVDLLVNNAGIGTRGLFWDLSSEDLHHQLELNVTAVMDLTRAALPNMRRRGAGGIINVASVAGLIPGRGTTYTASKAWVISLTEGLAHAMAGTGVRLLALCPGFVRTEFHARAAIDMSRAPGFVWLEADHVVDQALRDLRRDVVVSVPSLRYRAVVVAAKLLPRSLVRRVAARTRS</sequence>
<comment type="caution">
    <text evidence="5">The sequence shown here is derived from an EMBL/GenBank/DDBJ whole genome shotgun (WGS) entry which is preliminary data.</text>
</comment>
<proteinExistence type="inferred from homology"/>
<dbReference type="SUPFAM" id="SSF51735">
    <property type="entry name" value="NAD(P)-binding Rossmann-fold domains"/>
    <property type="match status" value="1"/>
</dbReference>
<name>A0ABT9NVM8_9ACTN</name>
<evidence type="ECO:0000259" key="4">
    <source>
        <dbReference type="SMART" id="SM00822"/>
    </source>
</evidence>
<accession>A0ABT9NVM8</accession>
<dbReference type="PRINTS" id="PR00080">
    <property type="entry name" value="SDRFAMILY"/>
</dbReference>
<keyword evidence="2" id="KW-0560">Oxidoreductase</keyword>
<feature type="domain" description="Ketoreductase" evidence="4">
    <location>
        <begin position="2"/>
        <end position="174"/>
    </location>
</feature>
<protein>
    <submittedName>
        <fullName evidence="5">Short-subunit dehydrogenase</fullName>
    </submittedName>
</protein>
<dbReference type="SMART" id="SM00822">
    <property type="entry name" value="PKS_KR"/>
    <property type="match status" value="1"/>
</dbReference>